<dbReference type="InterPro" id="IPR050950">
    <property type="entry name" value="HTH-type_LysR_regulators"/>
</dbReference>
<feature type="domain" description="HTH lysR-type" evidence="5">
    <location>
        <begin position="33"/>
        <end position="85"/>
    </location>
</feature>
<dbReference type="AlphaFoldDB" id="A0A4R2CSH8"/>
<evidence type="ECO:0000256" key="3">
    <source>
        <dbReference type="ARBA" id="ARBA00023125"/>
    </source>
</evidence>
<evidence type="ECO:0000256" key="1">
    <source>
        <dbReference type="ARBA" id="ARBA00009437"/>
    </source>
</evidence>
<dbReference type="Proteomes" id="UP000295351">
    <property type="component" value="Unassembled WGS sequence"/>
</dbReference>
<dbReference type="InterPro" id="IPR036388">
    <property type="entry name" value="WH-like_DNA-bd_sf"/>
</dbReference>
<dbReference type="GO" id="GO:0003677">
    <property type="term" value="F:DNA binding"/>
    <property type="evidence" value="ECO:0007669"/>
    <property type="project" value="UniProtKB-KW"/>
</dbReference>
<dbReference type="Pfam" id="PF03466">
    <property type="entry name" value="LysR_substrate"/>
    <property type="match status" value="1"/>
</dbReference>
<keyword evidence="4" id="KW-0804">Transcription</keyword>
<reference evidence="6 7" key="1">
    <citation type="submission" date="2019-03" db="EMBL/GenBank/DDBJ databases">
        <title>Genomic Encyclopedia of Type Strains, Phase IV (KMG-IV): sequencing the most valuable type-strain genomes for metagenomic binning, comparative biology and taxonomic classification.</title>
        <authorList>
            <person name="Goeker M."/>
        </authorList>
    </citation>
    <scope>NUCLEOTIDE SEQUENCE [LARGE SCALE GENOMIC DNA]</scope>
    <source>
        <strain evidence="6 7">DSM 18401</strain>
    </source>
</reference>
<dbReference type="SUPFAM" id="SSF53850">
    <property type="entry name" value="Periplasmic binding protein-like II"/>
    <property type="match status" value="1"/>
</dbReference>
<dbReference type="GO" id="GO:0005829">
    <property type="term" value="C:cytosol"/>
    <property type="evidence" value="ECO:0007669"/>
    <property type="project" value="TreeGrafter"/>
</dbReference>
<accession>A0A4R2CSH8</accession>
<keyword evidence="2" id="KW-0805">Transcription regulation</keyword>
<comment type="similarity">
    <text evidence="1">Belongs to the LysR transcriptional regulatory family.</text>
</comment>
<dbReference type="Gene3D" id="1.10.10.10">
    <property type="entry name" value="Winged helix-like DNA-binding domain superfamily/Winged helix DNA-binding domain"/>
    <property type="match status" value="1"/>
</dbReference>
<dbReference type="EMBL" id="SLVX01000009">
    <property type="protein sequence ID" value="TCN43755.1"/>
    <property type="molecule type" value="Genomic_DNA"/>
</dbReference>
<evidence type="ECO:0000256" key="4">
    <source>
        <dbReference type="ARBA" id="ARBA00023163"/>
    </source>
</evidence>
<dbReference type="InterPro" id="IPR036390">
    <property type="entry name" value="WH_DNA-bd_sf"/>
</dbReference>
<evidence type="ECO:0000259" key="5">
    <source>
        <dbReference type="PROSITE" id="PS50931"/>
    </source>
</evidence>
<dbReference type="PROSITE" id="PS50931">
    <property type="entry name" value="HTH_LYSR"/>
    <property type="match status" value="1"/>
</dbReference>
<comment type="caution">
    <text evidence="6">The sequence shown here is derived from an EMBL/GenBank/DDBJ whole genome shotgun (WGS) entry which is preliminary data.</text>
</comment>
<dbReference type="Pfam" id="PF00126">
    <property type="entry name" value="HTH_1"/>
    <property type="match status" value="1"/>
</dbReference>
<gene>
    <name evidence="6" type="ORF">EV665_109140</name>
</gene>
<dbReference type="Gene3D" id="3.40.190.290">
    <property type="match status" value="1"/>
</dbReference>
<keyword evidence="3 6" id="KW-0238">DNA-binding</keyword>
<protein>
    <submittedName>
        <fullName evidence="6">DNA-binding transcriptional LysR family regulator</fullName>
    </submittedName>
</protein>
<organism evidence="6 7">
    <name type="scientific">Shinella granuli</name>
    <dbReference type="NCBI Taxonomy" id="323621"/>
    <lineage>
        <taxon>Bacteria</taxon>
        <taxon>Pseudomonadati</taxon>
        <taxon>Pseudomonadota</taxon>
        <taxon>Alphaproteobacteria</taxon>
        <taxon>Hyphomicrobiales</taxon>
        <taxon>Rhizobiaceae</taxon>
        <taxon>Shinella</taxon>
    </lineage>
</organism>
<dbReference type="PANTHER" id="PTHR30419">
    <property type="entry name" value="HTH-TYPE TRANSCRIPTIONAL REGULATOR YBHD"/>
    <property type="match status" value="1"/>
</dbReference>
<evidence type="ECO:0000256" key="2">
    <source>
        <dbReference type="ARBA" id="ARBA00023015"/>
    </source>
</evidence>
<dbReference type="FunFam" id="1.10.10.10:FF:000001">
    <property type="entry name" value="LysR family transcriptional regulator"/>
    <property type="match status" value="1"/>
</dbReference>
<evidence type="ECO:0000313" key="7">
    <source>
        <dbReference type="Proteomes" id="UP000295351"/>
    </source>
</evidence>
<name>A0A4R2CSH8_SHIGR</name>
<dbReference type="GO" id="GO:0003700">
    <property type="term" value="F:DNA-binding transcription factor activity"/>
    <property type="evidence" value="ECO:0007669"/>
    <property type="project" value="InterPro"/>
</dbReference>
<dbReference type="InterPro" id="IPR005119">
    <property type="entry name" value="LysR_subst-bd"/>
</dbReference>
<dbReference type="RefSeq" id="WP_133034909.1">
    <property type="nucleotide sequence ID" value="NZ_BAABEI010000004.1"/>
</dbReference>
<dbReference type="InterPro" id="IPR000847">
    <property type="entry name" value="LysR_HTH_N"/>
</dbReference>
<sequence length="332" mass="36222">MRAPKEKTTRPSPPRERALSPALLARMFHQPAMIYFQTVAELLSVRECARRLNVASSAVSRQIAQLEDALGMALFQREGRGLRLTAAGEILFRHVRRVASPLEAAVSELDMLRGLKTGSVRIATVESVGLSFLPPLLTAFAQRYPTLHLSVEVTSSADVVTRLVDETVDVGFGFVTVPPREIEMAVRRDVRVGALMRPDHALASRQKLTLADCFVHPVAIGTRELSIRRAIQSTLDASASVPPPLLEVGSIRMLVELAQAGHHVSIMTPIGAHTEISSGALVFRPLDDPGLSTNRFGLMVRARAGLHFAPAVFYDHAKEHFRSLELPGTVLA</sequence>
<dbReference type="SUPFAM" id="SSF46785">
    <property type="entry name" value="Winged helix' DNA-binding domain"/>
    <property type="match status" value="1"/>
</dbReference>
<dbReference type="PRINTS" id="PR00039">
    <property type="entry name" value="HTHLYSR"/>
</dbReference>
<keyword evidence="7" id="KW-1185">Reference proteome</keyword>
<evidence type="ECO:0000313" key="6">
    <source>
        <dbReference type="EMBL" id="TCN43755.1"/>
    </source>
</evidence>
<proteinExistence type="inferred from homology"/>